<dbReference type="Proteomes" id="UP001391051">
    <property type="component" value="Unassembled WGS sequence"/>
</dbReference>
<comment type="caution">
    <text evidence="2">The sequence shown here is derived from an EMBL/GenBank/DDBJ whole genome shotgun (WGS) entry which is preliminary data.</text>
</comment>
<feature type="signal peptide" evidence="1">
    <location>
        <begin position="1"/>
        <end position="45"/>
    </location>
</feature>
<accession>A0ABR1PVJ4</accession>
<evidence type="ECO:0000313" key="2">
    <source>
        <dbReference type="EMBL" id="KAK7941043.1"/>
    </source>
</evidence>
<protein>
    <recommendedName>
        <fullName evidence="4">Secreted protein</fullName>
    </recommendedName>
</protein>
<dbReference type="RefSeq" id="XP_066693795.1">
    <property type="nucleotide sequence ID" value="XM_066849652.1"/>
</dbReference>
<keyword evidence="1" id="KW-0732">Signal</keyword>
<sequence length="71" mass="8060">MYVGYLIRLDLLSNQTLGRRKSPSKHARLALVLVLVLLAFHPSNGPPPSQRHRRPSHVYEYFVPSKGLSSH</sequence>
<gene>
    <name evidence="2" type="ORF">PG986_013430</name>
</gene>
<feature type="chain" id="PRO_5046184359" description="Secreted protein" evidence="1">
    <location>
        <begin position="46"/>
        <end position="71"/>
    </location>
</feature>
<keyword evidence="3" id="KW-1185">Reference proteome</keyword>
<evidence type="ECO:0000256" key="1">
    <source>
        <dbReference type="SAM" id="SignalP"/>
    </source>
</evidence>
<organism evidence="2 3">
    <name type="scientific">Apiospora aurea</name>
    <dbReference type="NCBI Taxonomy" id="335848"/>
    <lineage>
        <taxon>Eukaryota</taxon>
        <taxon>Fungi</taxon>
        <taxon>Dikarya</taxon>
        <taxon>Ascomycota</taxon>
        <taxon>Pezizomycotina</taxon>
        <taxon>Sordariomycetes</taxon>
        <taxon>Xylariomycetidae</taxon>
        <taxon>Amphisphaeriales</taxon>
        <taxon>Apiosporaceae</taxon>
        <taxon>Apiospora</taxon>
    </lineage>
</organism>
<dbReference type="GeneID" id="92082714"/>
<evidence type="ECO:0000313" key="3">
    <source>
        <dbReference type="Proteomes" id="UP001391051"/>
    </source>
</evidence>
<proteinExistence type="predicted"/>
<dbReference type="EMBL" id="JAQQWE010000009">
    <property type="protein sequence ID" value="KAK7941043.1"/>
    <property type="molecule type" value="Genomic_DNA"/>
</dbReference>
<reference evidence="2 3" key="1">
    <citation type="submission" date="2023-01" db="EMBL/GenBank/DDBJ databases">
        <title>Analysis of 21 Apiospora genomes using comparative genomics revels a genus with tremendous synthesis potential of carbohydrate active enzymes and secondary metabolites.</title>
        <authorList>
            <person name="Sorensen T."/>
        </authorList>
    </citation>
    <scope>NUCLEOTIDE SEQUENCE [LARGE SCALE GENOMIC DNA]</scope>
    <source>
        <strain evidence="2 3">CBS 24483</strain>
    </source>
</reference>
<evidence type="ECO:0008006" key="4">
    <source>
        <dbReference type="Google" id="ProtNLM"/>
    </source>
</evidence>
<name>A0ABR1PVJ4_9PEZI</name>